<keyword evidence="5 7" id="KW-1133">Transmembrane helix</keyword>
<keyword evidence="3" id="KW-1003">Cell membrane</keyword>
<keyword evidence="10" id="KW-1185">Reference proteome</keyword>
<dbReference type="AlphaFoldDB" id="A0A417YPV3"/>
<feature type="transmembrane region" description="Helical" evidence="7">
    <location>
        <begin position="230"/>
        <end position="251"/>
    </location>
</feature>
<dbReference type="PROSITE" id="PS50928">
    <property type="entry name" value="ABC_TM1"/>
    <property type="match status" value="1"/>
</dbReference>
<evidence type="ECO:0000256" key="7">
    <source>
        <dbReference type="RuleBase" id="RU363032"/>
    </source>
</evidence>
<keyword evidence="4 7" id="KW-0812">Transmembrane</keyword>
<dbReference type="Gene3D" id="1.10.3720.10">
    <property type="entry name" value="MetI-like"/>
    <property type="match status" value="1"/>
</dbReference>
<dbReference type="PANTHER" id="PTHR30193:SF37">
    <property type="entry name" value="INNER MEMBRANE ABC TRANSPORTER PERMEASE PROTEIN YCJO"/>
    <property type="match status" value="1"/>
</dbReference>
<evidence type="ECO:0000256" key="5">
    <source>
        <dbReference type="ARBA" id="ARBA00022989"/>
    </source>
</evidence>
<feature type="transmembrane region" description="Helical" evidence="7">
    <location>
        <begin position="281"/>
        <end position="306"/>
    </location>
</feature>
<keyword evidence="6 7" id="KW-0472">Membrane</keyword>
<name>A0A417YPV3_9BACI</name>
<evidence type="ECO:0000256" key="3">
    <source>
        <dbReference type="ARBA" id="ARBA00022475"/>
    </source>
</evidence>
<dbReference type="InterPro" id="IPR051393">
    <property type="entry name" value="ABC_transporter_permease"/>
</dbReference>
<dbReference type="Proteomes" id="UP000284416">
    <property type="component" value="Unassembled WGS sequence"/>
</dbReference>
<dbReference type="InterPro" id="IPR035906">
    <property type="entry name" value="MetI-like_sf"/>
</dbReference>
<dbReference type="EMBL" id="QWEG01000013">
    <property type="protein sequence ID" value="RHW35746.1"/>
    <property type="molecule type" value="Genomic_DNA"/>
</dbReference>
<feature type="transmembrane region" description="Helical" evidence="7">
    <location>
        <begin position="179"/>
        <end position="199"/>
    </location>
</feature>
<comment type="caution">
    <text evidence="9">The sequence shown here is derived from an EMBL/GenBank/DDBJ whole genome shotgun (WGS) entry which is preliminary data.</text>
</comment>
<dbReference type="GO" id="GO:0055085">
    <property type="term" value="P:transmembrane transport"/>
    <property type="evidence" value="ECO:0007669"/>
    <property type="project" value="InterPro"/>
</dbReference>
<dbReference type="CDD" id="cd06261">
    <property type="entry name" value="TM_PBP2"/>
    <property type="match status" value="1"/>
</dbReference>
<comment type="similarity">
    <text evidence="7">Belongs to the binding-protein-dependent transport system permease family.</text>
</comment>
<dbReference type="PANTHER" id="PTHR30193">
    <property type="entry name" value="ABC TRANSPORTER PERMEASE PROTEIN"/>
    <property type="match status" value="1"/>
</dbReference>
<protein>
    <submittedName>
        <fullName evidence="9">Sugar ABC transporter permease</fullName>
    </submittedName>
</protein>
<evidence type="ECO:0000256" key="1">
    <source>
        <dbReference type="ARBA" id="ARBA00004651"/>
    </source>
</evidence>
<proteinExistence type="inferred from homology"/>
<dbReference type="RefSeq" id="WP_118923410.1">
    <property type="nucleotide sequence ID" value="NZ_QWEG01000013.1"/>
</dbReference>
<dbReference type="InterPro" id="IPR000515">
    <property type="entry name" value="MetI-like"/>
</dbReference>
<evidence type="ECO:0000259" key="8">
    <source>
        <dbReference type="PROSITE" id="PS50928"/>
    </source>
</evidence>
<dbReference type="SUPFAM" id="SSF161098">
    <property type="entry name" value="MetI-like"/>
    <property type="match status" value="1"/>
</dbReference>
<gene>
    <name evidence="9" type="ORF">D1B31_19095</name>
</gene>
<feature type="domain" description="ABC transmembrane type-1" evidence="8">
    <location>
        <begin position="89"/>
        <end position="303"/>
    </location>
</feature>
<dbReference type="Pfam" id="PF00528">
    <property type="entry name" value="BPD_transp_1"/>
    <property type="match status" value="1"/>
</dbReference>
<reference evidence="9 10" key="1">
    <citation type="journal article" date="2017" name="Int. J. Syst. Evol. Microbiol.">
        <title>Bacillus notoginsengisoli sp. nov., a novel bacterium isolated from the rhizosphere of Panax notoginseng.</title>
        <authorList>
            <person name="Zhang M.Y."/>
            <person name="Cheng J."/>
            <person name="Cai Y."/>
            <person name="Zhang T.Y."/>
            <person name="Wu Y.Y."/>
            <person name="Manikprabhu D."/>
            <person name="Li W.J."/>
            <person name="Zhang Y.X."/>
        </authorList>
    </citation>
    <scope>NUCLEOTIDE SEQUENCE [LARGE SCALE GENOMIC DNA]</scope>
    <source>
        <strain evidence="9 10">JCM 30743</strain>
    </source>
</reference>
<feature type="transmembrane region" description="Helical" evidence="7">
    <location>
        <begin position="124"/>
        <end position="148"/>
    </location>
</feature>
<evidence type="ECO:0000256" key="4">
    <source>
        <dbReference type="ARBA" id="ARBA00022692"/>
    </source>
</evidence>
<evidence type="ECO:0000256" key="6">
    <source>
        <dbReference type="ARBA" id="ARBA00023136"/>
    </source>
</evidence>
<evidence type="ECO:0000313" key="9">
    <source>
        <dbReference type="EMBL" id="RHW35746.1"/>
    </source>
</evidence>
<evidence type="ECO:0000313" key="10">
    <source>
        <dbReference type="Proteomes" id="UP000284416"/>
    </source>
</evidence>
<accession>A0A417YPV3</accession>
<evidence type="ECO:0000256" key="2">
    <source>
        <dbReference type="ARBA" id="ARBA00022448"/>
    </source>
</evidence>
<comment type="subcellular location">
    <subcellularLocation>
        <location evidence="1 7">Cell membrane</location>
        <topology evidence="1 7">Multi-pass membrane protein</topology>
    </subcellularLocation>
</comment>
<dbReference type="GO" id="GO:0005886">
    <property type="term" value="C:plasma membrane"/>
    <property type="evidence" value="ECO:0007669"/>
    <property type="project" value="UniProtKB-SubCell"/>
</dbReference>
<feature type="transmembrane region" description="Helical" evidence="7">
    <location>
        <begin position="33"/>
        <end position="56"/>
    </location>
</feature>
<organism evidence="9 10">
    <name type="scientific">Neobacillus notoginsengisoli</name>
    <dbReference type="NCBI Taxonomy" id="1578198"/>
    <lineage>
        <taxon>Bacteria</taxon>
        <taxon>Bacillati</taxon>
        <taxon>Bacillota</taxon>
        <taxon>Bacilli</taxon>
        <taxon>Bacillales</taxon>
        <taxon>Bacillaceae</taxon>
        <taxon>Neobacillus</taxon>
    </lineage>
</organism>
<feature type="transmembrane region" description="Helical" evidence="7">
    <location>
        <begin position="89"/>
        <end position="112"/>
    </location>
</feature>
<keyword evidence="2 7" id="KW-0813">Transport</keyword>
<sequence length="314" mass="35710">MPILQTDTKKVKVKNKKFTLNLTERKKEQIAGYLYISPFFILFSIFGLFPILYSFYLGFQKWNGLGEMEFVGLRNFKLIFEDPLFWKSIYNTFIIALMGTLPQLLVAFLLAFALNSALIRFKNFFRVSFFLPNVTSIVAVAIVFGTLFTNSETGLVNALLSLFNIPPINWSTNEWGVKIAISSMVFWRWVGYNTIIYLAGMQSIPNELYEAAKIDGANLRQQIRYVTLPMLKPVLIFTIFISTIGSIQLFTEPLVFVGRAMREEGITVVLYLYREAFVNNAFGTASATAIVLFLIIILVSTINVLITNRIGNTK</sequence>
<dbReference type="OrthoDB" id="9785347at2"/>